<accession>A0A5N6M782</accession>
<comment type="caution">
    <text evidence="2">The sequence shown here is derived from an EMBL/GenBank/DDBJ whole genome shotgun (WGS) entry which is preliminary data.</text>
</comment>
<feature type="region of interest" description="Disordered" evidence="1">
    <location>
        <begin position="434"/>
        <end position="461"/>
    </location>
</feature>
<gene>
    <name evidence="2" type="ORF">E3N88_31742</name>
</gene>
<proteinExistence type="predicted"/>
<protein>
    <submittedName>
        <fullName evidence="2">Uncharacterized protein</fullName>
    </submittedName>
</protein>
<dbReference type="EMBL" id="SZYD01000016">
    <property type="protein sequence ID" value="KAD3336223.1"/>
    <property type="molecule type" value="Genomic_DNA"/>
</dbReference>
<dbReference type="AlphaFoldDB" id="A0A5N6M782"/>
<organism evidence="2 3">
    <name type="scientific">Mikania micrantha</name>
    <name type="common">bitter vine</name>
    <dbReference type="NCBI Taxonomy" id="192012"/>
    <lineage>
        <taxon>Eukaryota</taxon>
        <taxon>Viridiplantae</taxon>
        <taxon>Streptophyta</taxon>
        <taxon>Embryophyta</taxon>
        <taxon>Tracheophyta</taxon>
        <taxon>Spermatophyta</taxon>
        <taxon>Magnoliopsida</taxon>
        <taxon>eudicotyledons</taxon>
        <taxon>Gunneridae</taxon>
        <taxon>Pentapetalae</taxon>
        <taxon>asterids</taxon>
        <taxon>campanulids</taxon>
        <taxon>Asterales</taxon>
        <taxon>Asteraceae</taxon>
        <taxon>Asteroideae</taxon>
        <taxon>Heliantheae alliance</taxon>
        <taxon>Eupatorieae</taxon>
        <taxon>Mikania</taxon>
    </lineage>
</organism>
<keyword evidence="3" id="KW-1185">Reference proteome</keyword>
<dbReference type="Proteomes" id="UP000326396">
    <property type="component" value="Linkage Group LG6"/>
</dbReference>
<name>A0A5N6M782_9ASTR</name>
<sequence length="461" mass="52245">MAQREDGCCLVRRVAYRGIHKNIGGSRAREDRFTRDRRFADRGNEIRSRDPRDILKIKRLRQRVRDLEIQQEIKRLRQRVRNLELKREMRKTETESSTVVRDEGDGGEQQPFSPSPRPPRFFEPIYPEGVSEDVPIFDEDGSDCDEKECSLLQKLLCAVTVQEDGSSIIVWDECDADSDTVVWDESDNEEEQTTNECLKVRNGDIIAKDGKALSFDTPKITPVCMKALKIVDQITASPRSMQFEILENIGISEDSAKDNGKPCGVPLISKFHMVTLIQIEKEIEVDLDKVACLEPNFMDNSQTLGFAWNLFQNKDGVFKVDQLSIMDIKYVRLQINKGISELIKVTNGHLEIEDLRPSKTKSITDLWVWSKKRISDPFDPGGTGHKLGETTPKVELFQRGMIIITKNRVDVPFDPGGYDSMSKLEDEFFFEEGEYDAVDPGPSGPLGPVHFDGPSENSGPG</sequence>
<dbReference type="OrthoDB" id="1751053at2759"/>
<reference evidence="2 3" key="1">
    <citation type="submission" date="2019-05" db="EMBL/GenBank/DDBJ databases">
        <title>Mikania micrantha, genome provides insights into the molecular mechanism of rapid growth.</title>
        <authorList>
            <person name="Liu B."/>
        </authorList>
    </citation>
    <scope>NUCLEOTIDE SEQUENCE [LARGE SCALE GENOMIC DNA]</scope>
    <source>
        <strain evidence="2">NLD-2019</strain>
        <tissue evidence="2">Leaf</tissue>
    </source>
</reference>
<feature type="region of interest" description="Disordered" evidence="1">
    <location>
        <begin position="88"/>
        <end position="119"/>
    </location>
</feature>
<evidence type="ECO:0000256" key="1">
    <source>
        <dbReference type="SAM" id="MobiDB-lite"/>
    </source>
</evidence>
<evidence type="ECO:0000313" key="3">
    <source>
        <dbReference type="Proteomes" id="UP000326396"/>
    </source>
</evidence>
<feature type="compositionally biased region" description="Basic and acidic residues" evidence="1">
    <location>
        <begin position="88"/>
        <end position="104"/>
    </location>
</feature>
<evidence type="ECO:0000313" key="2">
    <source>
        <dbReference type="EMBL" id="KAD3336223.1"/>
    </source>
</evidence>